<proteinExistence type="predicted"/>
<protein>
    <submittedName>
        <fullName evidence="1">Uncharacterized protein</fullName>
    </submittedName>
</protein>
<evidence type="ECO:0000313" key="2">
    <source>
        <dbReference type="Proteomes" id="UP001605036"/>
    </source>
</evidence>
<reference evidence="1 2" key="1">
    <citation type="submission" date="2024-09" db="EMBL/GenBank/DDBJ databases">
        <title>Chromosome-scale assembly of Riccia fluitans.</title>
        <authorList>
            <person name="Paukszto L."/>
            <person name="Sawicki J."/>
            <person name="Karawczyk K."/>
            <person name="Piernik-Szablinska J."/>
            <person name="Szczecinska M."/>
            <person name="Mazdziarz M."/>
        </authorList>
    </citation>
    <scope>NUCLEOTIDE SEQUENCE [LARGE SCALE GENOMIC DNA]</scope>
    <source>
        <strain evidence="1">Rf_01</strain>
        <tissue evidence="1">Aerial parts of the thallus</tissue>
    </source>
</reference>
<organism evidence="1 2">
    <name type="scientific">Riccia fluitans</name>
    <dbReference type="NCBI Taxonomy" id="41844"/>
    <lineage>
        <taxon>Eukaryota</taxon>
        <taxon>Viridiplantae</taxon>
        <taxon>Streptophyta</taxon>
        <taxon>Embryophyta</taxon>
        <taxon>Marchantiophyta</taxon>
        <taxon>Marchantiopsida</taxon>
        <taxon>Marchantiidae</taxon>
        <taxon>Marchantiales</taxon>
        <taxon>Ricciaceae</taxon>
        <taxon>Riccia</taxon>
    </lineage>
</organism>
<accession>A0ABD1XNK0</accession>
<evidence type="ECO:0000313" key="1">
    <source>
        <dbReference type="EMBL" id="KAL2610504.1"/>
    </source>
</evidence>
<sequence length="138" mass="15375">MALLPRRAADGFLPTFKPSETRTSYVHIVSLKERSREPGFFTHVGLSRGLEFRRRAFPEAPILRRAIGGLPSADPFGAVLKRSRGRELADPALADAGPVVCWGRERLWEGWRALGEPAERAEQRASLHFNEGPTLNSQ</sequence>
<name>A0ABD1XNK0_9MARC</name>
<gene>
    <name evidence="1" type="ORF">R1flu_029077</name>
</gene>
<keyword evidence="2" id="KW-1185">Reference proteome</keyword>
<dbReference type="EMBL" id="JBHFFA010000008">
    <property type="protein sequence ID" value="KAL2610504.1"/>
    <property type="molecule type" value="Genomic_DNA"/>
</dbReference>
<comment type="caution">
    <text evidence="1">The sequence shown here is derived from an EMBL/GenBank/DDBJ whole genome shotgun (WGS) entry which is preliminary data.</text>
</comment>
<dbReference type="Proteomes" id="UP001605036">
    <property type="component" value="Unassembled WGS sequence"/>
</dbReference>
<dbReference type="AlphaFoldDB" id="A0ABD1XNK0"/>